<dbReference type="InterPro" id="IPR014756">
    <property type="entry name" value="Ig_E-set"/>
</dbReference>
<gene>
    <name evidence="4" type="ORF">ACEWY4_020950</name>
</gene>
<dbReference type="InterPro" id="IPR011539">
    <property type="entry name" value="RHD_DNA_bind_dom"/>
</dbReference>
<feature type="compositionally biased region" description="Polar residues" evidence="2">
    <location>
        <begin position="371"/>
        <end position="396"/>
    </location>
</feature>
<keyword evidence="5" id="KW-1185">Reference proteome</keyword>
<feature type="region of interest" description="Disordered" evidence="2">
    <location>
        <begin position="371"/>
        <end position="429"/>
    </location>
</feature>
<dbReference type="SUPFAM" id="SSF81296">
    <property type="entry name" value="E set domains"/>
    <property type="match status" value="1"/>
</dbReference>
<dbReference type="InterPro" id="IPR032397">
    <property type="entry name" value="RHD_dimer"/>
</dbReference>
<dbReference type="Pfam" id="PF00554">
    <property type="entry name" value="RHD_DNA_bind"/>
    <property type="match status" value="1"/>
</dbReference>
<evidence type="ECO:0000256" key="1">
    <source>
        <dbReference type="ARBA" id="ARBA00022553"/>
    </source>
</evidence>
<dbReference type="PANTHER" id="PTHR24169:SF4">
    <property type="entry name" value="PROTO-ONCOGENE C-REL"/>
    <property type="match status" value="1"/>
</dbReference>
<evidence type="ECO:0000313" key="5">
    <source>
        <dbReference type="Proteomes" id="UP001591681"/>
    </source>
</evidence>
<dbReference type="FunFam" id="2.60.40.340:FF:000003">
    <property type="entry name" value="NFkB p65 transcription factor"/>
    <property type="match status" value="1"/>
</dbReference>
<dbReference type="EMBL" id="JBHFQA010000018">
    <property type="protein sequence ID" value="KAL2083177.1"/>
    <property type="molecule type" value="Genomic_DNA"/>
</dbReference>
<dbReference type="PRINTS" id="PR00057">
    <property type="entry name" value="NFKBTNSCPFCT"/>
</dbReference>
<reference evidence="4 5" key="1">
    <citation type="submission" date="2024-09" db="EMBL/GenBank/DDBJ databases">
        <title>A chromosome-level genome assembly of Gray's grenadier anchovy, Coilia grayii.</title>
        <authorList>
            <person name="Fu Z."/>
        </authorList>
    </citation>
    <scope>NUCLEOTIDE SEQUENCE [LARGE SCALE GENOMIC DNA]</scope>
    <source>
        <strain evidence="4">G4</strain>
        <tissue evidence="4">Muscle</tissue>
    </source>
</reference>
<dbReference type="PROSITE" id="PS50254">
    <property type="entry name" value="REL_2"/>
    <property type="match status" value="1"/>
</dbReference>
<evidence type="ECO:0000313" key="4">
    <source>
        <dbReference type="EMBL" id="KAL2083177.1"/>
    </source>
</evidence>
<sequence length="589" mass="65526">MRFRYKCEGRSAGSIPGDKSSDNNRTYPSIQILNYCGKGKVRVSLVTKIEPYRPHPHDLVGKDCRDGYYEVEFGPERRVIAFQNLGIQCVRRREVKDAIVQRMTRGLNPFNVPREQLLQTEEYDLNVVRLCFQVFLQDELGQFSIALKPIVSNPIYDNRAPNTAELRICRVNKNSGSVKGGDEIFLLCDKVQKDDIEVRFFSPNWEAKGSFSQADVHRQVAIVFRTPPYYTTSITSPVTIRMQLRRPTDQEVSEPMEFRYLPDDKDPYGYQEKKRRRSDLMKTFSNFQSGMSPINRPKAVAQSTMVSQFIKKEPPNSYTNHVSSGLLRQNQGNMFANTYQCGSNRPMMQMHPQPLQAAAMSANPIWPTTPNLSLDSLRMNTSGASATVSHSNGPSMQQQQQQMHPSSAYSGGAGDGTSSGGNNSLPQLSMGDLECLNTESQGGGVGQIQQENQVPFARKAAAPEAVMMQSHWGSPAQQCSSSSSSSVMNGGMGYTSFLENMGTEDDFLQSFLQNQQSSVALPKQEQPAHMMAQAPATSECQQQSYTTLLSCPANNGAAHEAMRQVVGKAANGPGTIDQDTLDKMWYYPE</sequence>
<dbReference type="InterPro" id="IPR033926">
    <property type="entry name" value="IPT_NFkappaB"/>
</dbReference>
<dbReference type="PROSITE" id="PS01204">
    <property type="entry name" value="REL_1"/>
    <property type="match status" value="1"/>
</dbReference>
<feature type="compositionally biased region" description="Low complexity" evidence="2">
    <location>
        <begin position="397"/>
        <end position="410"/>
    </location>
</feature>
<dbReference type="InterPro" id="IPR037059">
    <property type="entry name" value="RHD_DNA_bind_dom_sf"/>
</dbReference>
<feature type="region of interest" description="Disordered" evidence="2">
    <location>
        <begin position="468"/>
        <end position="487"/>
    </location>
</feature>
<dbReference type="GO" id="GO:0007399">
    <property type="term" value="P:nervous system development"/>
    <property type="evidence" value="ECO:0007669"/>
    <property type="project" value="UniProtKB-ARBA"/>
</dbReference>
<dbReference type="SMART" id="SM00429">
    <property type="entry name" value="IPT"/>
    <property type="match status" value="1"/>
</dbReference>
<dbReference type="PANTHER" id="PTHR24169">
    <property type="entry name" value="NUCLEAR FACTOR NF-KAPPA-B PROTEIN"/>
    <property type="match status" value="1"/>
</dbReference>
<dbReference type="Proteomes" id="UP001591681">
    <property type="component" value="Unassembled WGS sequence"/>
</dbReference>
<dbReference type="InterPro" id="IPR008967">
    <property type="entry name" value="p53-like_TF_DNA-bd_sf"/>
</dbReference>
<keyword evidence="1" id="KW-0597">Phosphoprotein</keyword>
<evidence type="ECO:0000259" key="3">
    <source>
        <dbReference type="PROSITE" id="PS50254"/>
    </source>
</evidence>
<accession>A0ABD1J7K3</accession>
<name>A0ABD1J7K3_9TELE</name>
<dbReference type="InterPro" id="IPR013783">
    <property type="entry name" value="Ig-like_fold"/>
</dbReference>
<dbReference type="SUPFAM" id="SSF49417">
    <property type="entry name" value="p53-like transcription factors"/>
    <property type="match status" value="1"/>
</dbReference>
<dbReference type="Gene3D" id="2.60.40.340">
    <property type="entry name" value="Rel homology domain (RHD), DNA-binding domain"/>
    <property type="match status" value="1"/>
</dbReference>
<dbReference type="AlphaFoldDB" id="A0ABD1J7K3"/>
<evidence type="ECO:0000256" key="2">
    <source>
        <dbReference type="SAM" id="MobiDB-lite"/>
    </source>
</evidence>
<dbReference type="Gene3D" id="2.60.40.10">
    <property type="entry name" value="Immunoglobulins"/>
    <property type="match status" value="1"/>
</dbReference>
<dbReference type="FunFam" id="2.60.40.10:FF:000046">
    <property type="entry name" value="Nuclear factor NF-kappa-B p105 subunit"/>
    <property type="match status" value="1"/>
</dbReference>
<proteinExistence type="predicted"/>
<feature type="domain" description="RHD" evidence="3">
    <location>
        <begin position="1"/>
        <end position="162"/>
    </location>
</feature>
<dbReference type="CDD" id="cd01177">
    <property type="entry name" value="IPT_NFkappaB"/>
    <property type="match status" value="1"/>
</dbReference>
<dbReference type="Pfam" id="PF16179">
    <property type="entry name" value="RHD_dimer"/>
    <property type="match status" value="1"/>
</dbReference>
<dbReference type="InterPro" id="IPR000451">
    <property type="entry name" value="NFkB/Dor"/>
</dbReference>
<feature type="region of interest" description="Disordered" evidence="2">
    <location>
        <begin position="1"/>
        <end position="23"/>
    </location>
</feature>
<organism evidence="4 5">
    <name type="scientific">Coilia grayii</name>
    <name type="common">Gray's grenadier anchovy</name>
    <dbReference type="NCBI Taxonomy" id="363190"/>
    <lineage>
        <taxon>Eukaryota</taxon>
        <taxon>Metazoa</taxon>
        <taxon>Chordata</taxon>
        <taxon>Craniata</taxon>
        <taxon>Vertebrata</taxon>
        <taxon>Euteleostomi</taxon>
        <taxon>Actinopterygii</taxon>
        <taxon>Neopterygii</taxon>
        <taxon>Teleostei</taxon>
        <taxon>Clupei</taxon>
        <taxon>Clupeiformes</taxon>
        <taxon>Clupeoidei</taxon>
        <taxon>Engraulidae</taxon>
        <taxon>Coilinae</taxon>
        <taxon>Coilia</taxon>
    </lineage>
</organism>
<dbReference type="InterPro" id="IPR030492">
    <property type="entry name" value="RHD_CS"/>
</dbReference>
<comment type="caution">
    <text evidence="4">The sequence shown here is derived from an EMBL/GenBank/DDBJ whole genome shotgun (WGS) entry which is preliminary data.</text>
</comment>
<dbReference type="InterPro" id="IPR002909">
    <property type="entry name" value="IPT_dom"/>
</dbReference>
<protein>
    <recommendedName>
        <fullName evidence="3">RHD domain-containing protein</fullName>
    </recommendedName>
</protein>